<keyword evidence="4" id="KW-1185">Reference proteome</keyword>
<dbReference type="Pfam" id="PF14438">
    <property type="entry name" value="SM-ATX"/>
    <property type="match status" value="1"/>
</dbReference>
<feature type="domain" description="LsmAD" evidence="2">
    <location>
        <begin position="268"/>
        <end position="339"/>
    </location>
</feature>
<proteinExistence type="predicted"/>
<evidence type="ECO:0000259" key="2">
    <source>
        <dbReference type="SMART" id="SM01272"/>
    </source>
</evidence>
<evidence type="ECO:0000256" key="1">
    <source>
        <dbReference type="SAM" id="MobiDB-lite"/>
    </source>
</evidence>
<dbReference type="EMBL" id="JBCGBO010000001">
    <property type="protein sequence ID" value="KAK9228812.1"/>
    <property type="molecule type" value="Genomic_DNA"/>
</dbReference>
<feature type="compositionally biased region" description="Polar residues" evidence="1">
    <location>
        <begin position="78"/>
        <end position="102"/>
    </location>
</feature>
<feature type="compositionally biased region" description="Basic and acidic residues" evidence="1">
    <location>
        <begin position="496"/>
        <end position="506"/>
    </location>
</feature>
<dbReference type="Pfam" id="PF06741">
    <property type="entry name" value="LsmAD"/>
    <property type="match status" value="1"/>
</dbReference>
<reference evidence="3 4" key="1">
    <citation type="submission" date="2024-05" db="EMBL/GenBank/DDBJ databases">
        <title>Haplotype-resolved chromosome-level genome assembly of Huyou (Citrus changshanensis).</title>
        <authorList>
            <person name="Miao C."/>
            <person name="Chen W."/>
            <person name="Wu Y."/>
            <person name="Wang L."/>
            <person name="Zhao S."/>
            <person name="Grierson D."/>
            <person name="Xu C."/>
            <person name="Chen K."/>
        </authorList>
    </citation>
    <scope>NUCLEOTIDE SEQUENCE [LARGE SCALE GENOMIC DNA]</scope>
    <source>
        <strain evidence="3">01-14</strain>
        <tissue evidence="3">Leaf</tissue>
    </source>
</reference>
<feature type="region of interest" description="Disordered" evidence="1">
    <location>
        <begin position="454"/>
        <end position="563"/>
    </location>
</feature>
<dbReference type="PANTHER" id="PTHR12854:SF7">
    <property type="entry name" value="ATAXIN-2 HOMOLOG"/>
    <property type="match status" value="1"/>
</dbReference>
<dbReference type="PANTHER" id="PTHR12854">
    <property type="entry name" value="ATAXIN 2-RELATED"/>
    <property type="match status" value="1"/>
</dbReference>
<dbReference type="InterPro" id="IPR009604">
    <property type="entry name" value="LsmAD_domain"/>
</dbReference>
<dbReference type="InterPro" id="IPR025852">
    <property type="entry name" value="SM_dom_ATX"/>
</dbReference>
<sequence length="800" mass="87253">MGFLVFGNCLSKLIVSFMYNGVSFFTVECEVGFMCGIEGRGLLLLMMNLQQVMPPKSTANGFGRRRGEREGGTRLESKSQSGKSNSGRVTTTGSVIGSKSGSCAVSSHDKLLYLASCLIGLSVEVQVKGGSVYAGIFHATSDEKDFGVILKMARLIKDGNFRGQKTVAEFVSKPPSKNFIIPSSELVQVIAKDVAVTRDGFANELQSDKQRELMIDSLISQTRHVEERELEPWIPDEDVPQLPELENIFDDPWNSKKWDQFETNETLFGVKTTFNEELYTTKLLRGPQTEELEKEAARIAREIAGEDTQDLHLAEERGSSIHENLGIDEETRFSSVYRGTGFDDSGYEEDEDIVLNTHNNETFGDSSGSVDQISTDFAIAKSSDGGQLSSSSFIVDEAQTSQSDGTGADLYCSEIPSRNFSTLDSESRVQENLLGECGGNNDAKDFVEKQPLPEDAQLPKSGDSQSSPNREKAGTIKVGRSANATPYSTSHVLSKGNEKTSSHGEPVDVAASCKAPGEPQSVNSRGRPGSSASSNSDRAAATSASSGPGLSPSSSMGSLSSEKSTLNPYAKEFKLNPNAKSFTPSQASARPLSPVADNAFYHPPNVSAVPHMHGLPVGFGMGPSLAAQQPVIYPQIAPMQSPQTYYHPHGPQYGQQMLVGQSRPVFYLPNYQPVSNSHHLKVLVSKSLELTKDCFSLFDQHQITVFRFVLRFLWLQNVKLLPSNQIAWRSQKCLTKDEIISWLIGLEHLCGGSALLTERNPERLLGIIFWEGSSAVHEIAIKPGSKKVLRDLSSSWDMIL</sequence>
<dbReference type="AlphaFoldDB" id="A0AAP0MXD4"/>
<evidence type="ECO:0000313" key="3">
    <source>
        <dbReference type="EMBL" id="KAK9228812.1"/>
    </source>
</evidence>
<dbReference type="GO" id="GO:0003729">
    <property type="term" value="F:mRNA binding"/>
    <property type="evidence" value="ECO:0007669"/>
    <property type="project" value="TreeGrafter"/>
</dbReference>
<accession>A0AAP0MXD4</accession>
<dbReference type="SMART" id="SM01272">
    <property type="entry name" value="LsmAD"/>
    <property type="match status" value="1"/>
</dbReference>
<comment type="caution">
    <text evidence="3">The sequence shown here is derived from an EMBL/GenBank/DDBJ whole genome shotgun (WGS) entry which is preliminary data.</text>
</comment>
<dbReference type="InterPro" id="IPR045117">
    <property type="entry name" value="ATXN2-like"/>
</dbReference>
<evidence type="ECO:0000313" key="4">
    <source>
        <dbReference type="Proteomes" id="UP001428341"/>
    </source>
</evidence>
<organism evidence="3 4">
    <name type="scientific">Citrus x changshan-huyou</name>
    <dbReference type="NCBI Taxonomy" id="2935761"/>
    <lineage>
        <taxon>Eukaryota</taxon>
        <taxon>Viridiplantae</taxon>
        <taxon>Streptophyta</taxon>
        <taxon>Embryophyta</taxon>
        <taxon>Tracheophyta</taxon>
        <taxon>Spermatophyta</taxon>
        <taxon>Magnoliopsida</taxon>
        <taxon>eudicotyledons</taxon>
        <taxon>Gunneridae</taxon>
        <taxon>Pentapetalae</taxon>
        <taxon>rosids</taxon>
        <taxon>malvids</taxon>
        <taxon>Sapindales</taxon>
        <taxon>Rutaceae</taxon>
        <taxon>Aurantioideae</taxon>
        <taxon>Citrus</taxon>
    </lineage>
</organism>
<feature type="region of interest" description="Disordered" evidence="1">
    <location>
        <begin position="56"/>
        <end position="102"/>
    </location>
</feature>
<dbReference type="Proteomes" id="UP001428341">
    <property type="component" value="Unassembled WGS sequence"/>
</dbReference>
<name>A0AAP0MXD4_9ROSI</name>
<dbReference type="GO" id="GO:0034063">
    <property type="term" value="P:stress granule assembly"/>
    <property type="evidence" value="ECO:0007669"/>
    <property type="project" value="TreeGrafter"/>
</dbReference>
<dbReference type="GO" id="GO:0010494">
    <property type="term" value="C:cytoplasmic stress granule"/>
    <property type="evidence" value="ECO:0007669"/>
    <property type="project" value="TreeGrafter"/>
</dbReference>
<protein>
    <recommendedName>
        <fullName evidence="2">LsmAD domain-containing protein</fullName>
    </recommendedName>
</protein>
<feature type="compositionally biased region" description="Basic and acidic residues" evidence="1">
    <location>
        <begin position="65"/>
        <end position="77"/>
    </location>
</feature>
<feature type="compositionally biased region" description="Polar residues" evidence="1">
    <location>
        <begin position="482"/>
        <end position="492"/>
    </location>
</feature>
<gene>
    <name evidence="3" type="ORF">WN944_021768</name>
</gene>
<feature type="compositionally biased region" description="Low complexity" evidence="1">
    <location>
        <begin position="524"/>
        <end position="561"/>
    </location>
</feature>